<evidence type="ECO:0000313" key="5">
    <source>
        <dbReference type="EMBL" id="QDL06741.1"/>
    </source>
</evidence>
<evidence type="ECO:0000256" key="2">
    <source>
        <dbReference type="ARBA" id="ARBA00022729"/>
    </source>
</evidence>
<dbReference type="PANTHER" id="PTHR30483:SF6">
    <property type="entry name" value="PERIPLASMIC BINDING PROTEIN OF ABC TRANSPORTER FOR NATURAL AMINO ACIDS"/>
    <property type="match status" value="1"/>
</dbReference>
<name>A0A856MAG7_9CYAN</name>
<dbReference type="EMBL" id="CP030118">
    <property type="protein sequence ID" value="QDL06741.1"/>
    <property type="molecule type" value="Genomic_DNA"/>
</dbReference>
<gene>
    <name evidence="5" type="ORF">DP114_01385</name>
</gene>
<keyword evidence="3" id="KW-0802">TPR repeat</keyword>
<comment type="similarity">
    <text evidence="1">Belongs to the leucine-binding protein family.</text>
</comment>
<dbReference type="KEGG" id="bsen:DP114_01385"/>
<dbReference type="Pfam" id="PF13458">
    <property type="entry name" value="Peripla_BP_6"/>
    <property type="match status" value="1"/>
</dbReference>
<accession>A0A856MAG7</accession>
<keyword evidence="6" id="KW-1185">Reference proteome</keyword>
<feature type="repeat" description="TPR" evidence="3">
    <location>
        <begin position="314"/>
        <end position="347"/>
    </location>
</feature>
<evidence type="ECO:0000256" key="1">
    <source>
        <dbReference type="ARBA" id="ARBA00010062"/>
    </source>
</evidence>
<evidence type="ECO:0000313" key="6">
    <source>
        <dbReference type="Proteomes" id="UP000503129"/>
    </source>
</evidence>
<dbReference type="AlphaFoldDB" id="A0A856MAG7"/>
<dbReference type="PANTHER" id="PTHR30483">
    <property type="entry name" value="LEUCINE-SPECIFIC-BINDING PROTEIN"/>
    <property type="match status" value="1"/>
</dbReference>
<dbReference type="SUPFAM" id="SSF48452">
    <property type="entry name" value="TPR-like"/>
    <property type="match status" value="1"/>
</dbReference>
<evidence type="ECO:0000259" key="4">
    <source>
        <dbReference type="Pfam" id="PF13458"/>
    </source>
</evidence>
<proteinExistence type="inferred from homology"/>
<reference evidence="5 6" key="1">
    <citation type="submission" date="2018-06" db="EMBL/GenBank/DDBJ databases">
        <title>Comparative genomics of Brasilonema spp. strains.</title>
        <authorList>
            <person name="Alvarenga D.O."/>
            <person name="Fiore M.F."/>
            <person name="Varani A.M."/>
        </authorList>
    </citation>
    <scope>NUCLEOTIDE SEQUENCE [LARGE SCALE GENOMIC DNA]</scope>
    <source>
        <strain evidence="5 6">CENA114</strain>
    </source>
</reference>
<sequence length="716" mass="80185">MKPEVAKRRIESFEKRFGKAHLYLAYHAAFPLSLTPDLLYRLWANFQRDIHGQVRGIPWIAVSDLLLSSLCDEVGHELYEMDLAVRNVLLSRLKEDEKFGQLRIYELSDFLLEYVRQQLLSDDPDIRDFAQVQQWTALAYVQPSEAARELALAFSKLDDKNAAELVRMASLTETFAEPLAEFQPLLIYARGMGNFARGKLEVAKAELGKVLDERNQIKIAAVNLPIPEQIKVNQKKRKFTTKSIISVQKSIGAVVGIIFFVTVSSGRSFYKWVTPCPTGQQKLKGVFCVPGIVQQNNITNNISQGDRTLFPTIRNPYRDQGIKAFHEKNYQQAVNFFAQAVQYDRNDPEVLIYYNNALARQKDSPFTIAVVVPIGSQQNIAIEILRGVALSQNQFNSDSGFNGQLLEIAIADDGNDTQQAKQVAQQLLDDRSVLAVIGHYSSEATGAAIYEYQKAAEPLAIISPTSSSSQLQGETFFRTTPSVIKEGEQLAEYIRNQLGLTKVVIFYNLDKAYSDNLREEFTKKFEKLGGQSSIIDLAGMKQDVNRKLNESVSINQVQAVLLFPEQQFTRTALGIAKAKAESNNPRVRSLKLLGSSTLYDHTTLKEGGNAIEGLVLTIPWFREAPESKNFAQQAEQQWGGQISWRTATSYDATQALIQALSSNPSRATVLQRLQQVNLSPQETSGNTIQFTPQGEIQMEPVLIKVEGGRFKILQSN</sequence>
<dbReference type="CDD" id="cd06268">
    <property type="entry name" value="PBP1_ABC_transporter_LIVBP-like"/>
    <property type="match status" value="1"/>
</dbReference>
<dbReference type="InterPro" id="IPR028081">
    <property type="entry name" value="Leu-bd"/>
</dbReference>
<dbReference type="InterPro" id="IPR019734">
    <property type="entry name" value="TPR_rpt"/>
</dbReference>
<dbReference type="InterPro" id="IPR028082">
    <property type="entry name" value="Peripla_BP_I"/>
</dbReference>
<evidence type="ECO:0000256" key="3">
    <source>
        <dbReference type="PROSITE-ProRule" id="PRU00339"/>
    </source>
</evidence>
<dbReference type="PROSITE" id="PS50005">
    <property type="entry name" value="TPR"/>
    <property type="match status" value="1"/>
</dbReference>
<organism evidence="5 6">
    <name type="scientific">Brasilonema sennae CENA114</name>
    <dbReference type="NCBI Taxonomy" id="415709"/>
    <lineage>
        <taxon>Bacteria</taxon>
        <taxon>Bacillati</taxon>
        <taxon>Cyanobacteriota</taxon>
        <taxon>Cyanophyceae</taxon>
        <taxon>Nostocales</taxon>
        <taxon>Scytonemataceae</taxon>
        <taxon>Brasilonema</taxon>
        <taxon>Bromeliae group (in: Brasilonema)</taxon>
    </lineage>
</organism>
<dbReference type="Proteomes" id="UP000503129">
    <property type="component" value="Chromosome"/>
</dbReference>
<protein>
    <recommendedName>
        <fullName evidence="4">Leucine-binding protein domain-containing protein</fullName>
    </recommendedName>
</protein>
<dbReference type="RefSeq" id="WP_171975247.1">
    <property type="nucleotide sequence ID" value="NZ_CAWOXK010000001.1"/>
</dbReference>
<feature type="domain" description="Leucine-binding protein" evidence="4">
    <location>
        <begin position="367"/>
        <end position="678"/>
    </location>
</feature>
<dbReference type="InterPro" id="IPR011990">
    <property type="entry name" value="TPR-like_helical_dom_sf"/>
</dbReference>
<keyword evidence="2" id="KW-0732">Signal</keyword>
<dbReference type="Gene3D" id="3.40.50.2300">
    <property type="match status" value="2"/>
</dbReference>
<dbReference type="SUPFAM" id="SSF53822">
    <property type="entry name" value="Periplasmic binding protein-like I"/>
    <property type="match status" value="1"/>
</dbReference>
<dbReference type="InterPro" id="IPR051010">
    <property type="entry name" value="BCAA_transport"/>
</dbReference>